<keyword evidence="2 5" id="KW-0812">Transmembrane</keyword>
<dbReference type="InterPro" id="IPR007318">
    <property type="entry name" value="Phopholipid_MeTrfase"/>
</dbReference>
<dbReference type="Proteomes" id="UP000244867">
    <property type="component" value="Unassembled WGS sequence"/>
</dbReference>
<evidence type="ECO:0000256" key="4">
    <source>
        <dbReference type="ARBA" id="ARBA00023136"/>
    </source>
</evidence>
<protein>
    <submittedName>
        <fullName evidence="6">Isoprenylcysteine carboxyl methyltransferase</fullName>
    </submittedName>
</protein>
<proteinExistence type="predicted"/>
<keyword evidence="6" id="KW-0808">Transferase</keyword>
<evidence type="ECO:0000256" key="1">
    <source>
        <dbReference type="ARBA" id="ARBA00004127"/>
    </source>
</evidence>
<organism evidence="6 7">
    <name type="scientific">Nocardioides currus</name>
    <dbReference type="NCBI Taxonomy" id="2133958"/>
    <lineage>
        <taxon>Bacteria</taxon>
        <taxon>Bacillati</taxon>
        <taxon>Actinomycetota</taxon>
        <taxon>Actinomycetes</taxon>
        <taxon>Propionibacteriales</taxon>
        <taxon>Nocardioidaceae</taxon>
        <taxon>Nocardioides</taxon>
    </lineage>
</organism>
<gene>
    <name evidence="6" type="ORF">C7S10_04535</name>
</gene>
<name>A0A2R7Z3E2_9ACTN</name>
<dbReference type="AlphaFoldDB" id="A0A2R7Z3E2"/>
<comment type="caution">
    <text evidence="6">The sequence shown here is derived from an EMBL/GenBank/DDBJ whole genome shotgun (WGS) entry which is preliminary data.</text>
</comment>
<evidence type="ECO:0000256" key="5">
    <source>
        <dbReference type="SAM" id="Phobius"/>
    </source>
</evidence>
<evidence type="ECO:0000256" key="2">
    <source>
        <dbReference type="ARBA" id="ARBA00022692"/>
    </source>
</evidence>
<dbReference type="GO" id="GO:0012505">
    <property type="term" value="C:endomembrane system"/>
    <property type="evidence" value="ECO:0007669"/>
    <property type="project" value="UniProtKB-SubCell"/>
</dbReference>
<keyword evidence="6" id="KW-0489">Methyltransferase</keyword>
<evidence type="ECO:0000256" key="3">
    <source>
        <dbReference type="ARBA" id="ARBA00022989"/>
    </source>
</evidence>
<keyword evidence="3 5" id="KW-1133">Transmembrane helix</keyword>
<dbReference type="EMBL" id="PYXZ01000001">
    <property type="protein sequence ID" value="PUA83153.1"/>
    <property type="molecule type" value="Genomic_DNA"/>
</dbReference>
<keyword evidence="4 5" id="KW-0472">Membrane</keyword>
<feature type="transmembrane region" description="Helical" evidence="5">
    <location>
        <begin position="94"/>
        <end position="112"/>
    </location>
</feature>
<keyword evidence="7" id="KW-1185">Reference proteome</keyword>
<evidence type="ECO:0000313" key="6">
    <source>
        <dbReference type="EMBL" id="PUA83153.1"/>
    </source>
</evidence>
<sequence>MGAGVPFLITQWHGSPSGVDVLDVAGAVVAALGAALVVACFVLFVLDGRGTPAPIAPTEELVVRGPYRVVRNPMYVGVAAAVAGQALAFRSVGLVVWLVVFLLAVVSFVKGYEEPTLSEQFGAPYDRYRRRVPGWLPRVRRRPAR</sequence>
<feature type="transmembrane region" description="Helical" evidence="5">
    <location>
        <begin position="24"/>
        <end position="48"/>
    </location>
</feature>
<dbReference type="GO" id="GO:0008168">
    <property type="term" value="F:methyltransferase activity"/>
    <property type="evidence" value="ECO:0007669"/>
    <property type="project" value="UniProtKB-KW"/>
</dbReference>
<dbReference type="OrthoDB" id="941586at2"/>
<dbReference type="GO" id="GO:0032259">
    <property type="term" value="P:methylation"/>
    <property type="evidence" value="ECO:0007669"/>
    <property type="project" value="UniProtKB-KW"/>
</dbReference>
<dbReference type="Gene3D" id="1.20.120.1630">
    <property type="match status" value="1"/>
</dbReference>
<reference evidence="6 7" key="1">
    <citation type="submission" date="2018-03" db="EMBL/GenBank/DDBJ databases">
        <authorList>
            <person name="Keele B.F."/>
        </authorList>
    </citation>
    <scope>NUCLEOTIDE SEQUENCE [LARGE SCALE GENOMIC DNA]</scope>
    <source>
        <strain evidence="6 7">IB-3</strain>
    </source>
</reference>
<comment type="subcellular location">
    <subcellularLocation>
        <location evidence="1">Endomembrane system</location>
        <topology evidence="1">Multi-pass membrane protein</topology>
    </subcellularLocation>
</comment>
<accession>A0A2R7Z3E2</accession>
<dbReference type="Pfam" id="PF04191">
    <property type="entry name" value="PEMT"/>
    <property type="match status" value="1"/>
</dbReference>
<evidence type="ECO:0000313" key="7">
    <source>
        <dbReference type="Proteomes" id="UP000244867"/>
    </source>
</evidence>